<dbReference type="OrthoDB" id="2376882at2"/>
<dbReference type="RefSeq" id="WP_131924456.1">
    <property type="nucleotide sequence ID" value="NZ_SMAG01000003.1"/>
</dbReference>
<dbReference type="Proteomes" id="UP000294937">
    <property type="component" value="Unassembled WGS sequence"/>
</dbReference>
<comment type="caution">
    <text evidence="1">The sequence shown here is derived from an EMBL/GenBank/DDBJ whole genome shotgun (WGS) entry which is preliminary data.</text>
</comment>
<protein>
    <submittedName>
        <fullName evidence="1">YolD-like protein</fullName>
    </submittedName>
</protein>
<accession>A0A4R3LA36</accession>
<reference evidence="1 2" key="1">
    <citation type="submission" date="2019-03" db="EMBL/GenBank/DDBJ databases">
        <title>Genomic Encyclopedia of Type Strains, Phase IV (KMG-IV): sequencing the most valuable type-strain genomes for metagenomic binning, comparative biology and taxonomic classification.</title>
        <authorList>
            <person name="Goeker M."/>
        </authorList>
    </citation>
    <scope>NUCLEOTIDE SEQUENCE [LARGE SCALE GENOMIC DNA]</scope>
    <source>
        <strain evidence="1 2">DSM 45707</strain>
    </source>
</reference>
<gene>
    <name evidence="1" type="ORF">EDD58_103530</name>
</gene>
<keyword evidence="2" id="KW-1185">Reference proteome</keyword>
<evidence type="ECO:0000313" key="2">
    <source>
        <dbReference type="Proteomes" id="UP000294937"/>
    </source>
</evidence>
<dbReference type="PANTHER" id="PTHR40051">
    <property type="entry name" value="IG HYPOTHETICAL 15966"/>
    <property type="match status" value="1"/>
</dbReference>
<dbReference type="PANTHER" id="PTHR40051:SF1">
    <property type="entry name" value="YOLD-LIKE FAMILY PROTEIN"/>
    <property type="match status" value="1"/>
</dbReference>
<evidence type="ECO:0000313" key="1">
    <source>
        <dbReference type="EMBL" id="TCS95104.1"/>
    </source>
</evidence>
<organism evidence="1 2">
    <name type="scientific">Hazenella coriacea</name>
    <dbReference type="NCBI Taxonomy" id="1179467"/>
    <lineage>
        <taxon>Bacteria</taxon>
        <taxon>Bacillati</taxon>
        <taxon>Bacillota</taxon>
        <taxon>Bacilli</taxon>
        <taxon>Bacillales</taxon>
        <taxon>Thermoactinomycetaceae</taxon>
        <taxon>Hazenella</taxon>
    </lineage>
</organism>
<dbReference type="InterPro" id="IPR014962">
    <property type="entry name" value="YolD"/>
</dbReference>
<dbReference type="Pfam" id="PF08863">
    <property type="entry name" value="YolD"/>
    <property type="match status" value="1"/>
</dbReference>
<sequence length="112" mass="13337">MSDILDRKNILWESSRMFLPEHRQALLEQHRKVTEYHPPELDEDQKTYMNYLLQEALETEKPILATFATQYSPQQFCGFIDHVDLLTQTIHLSNGTYKQLISFQKLLNVEWP</sequence>
<name>A0A4R3LA36_9BACL</name>
<proteinExistence type="predicted"/>
<dbReference type="AlphaFoldDB" id="A0A4R3LA36"/>
<dbReference type="EMBL" id="SMAG01000003">
    <property type="protein sequence ID" value="TCS95104.1"/>
    <property type="molecule type" value="Genomic_DNA"/>
</dbReference>